<dbReference type="HOGENOM" id="CLU_007383_9_2_1"/>
<dbReference type="PANTHER" id="PTHR10366">
    <property type="entry name" value="NAD DEPENDENT EPIMERASE/DEHYDRATASE"/>
    <property type="match status" value="1"/>
</dbReference>
<dbReference type="InterPro" id="IPR001509">
    <property type="entry name" value="Epimerase_deHydtase"/>
</dbReference>
<reference evidence="5" key="2">
    <citation type="submission" date="2015-01" db="EMBL/GenBank/DDBJ databases">
        <title>Evolutionary Origins and Diversification of the Mycorrhizal Mutualists.</title>
        <authorList>
            <consortium name="DOE Joint Genome Institute"/>
            <consortium name="Mycorrhizal Genomics Consortium"/>
            <person name="Kohler A."/>
            <person name="Kuo A."/>
            <person name="Nagy L.G."/>
            <person name="Floudas D."/>
            <person name="Copeland A."/>
            <person name="Barry K.W."/>
            <person name="Cichocki N."/>
            <person name="Veneault-Fourrey C."/>
            <person name="LaButti K."/>
            <person name="Lindquist E.A."/>
            <person name="Lipzen A."/>
            <person name="Lundell T."/>
            <person name="Morin E."/>
            <person name="Murat C."/>
            <person name="Riley R."/>
            <person name="Ohm R."/>
            <person name="Sun H."/>
            <person name="Tunlid A."/>
            <person name="Henrissat B."/>
            <person name="Grigoriev I.V."/>
            <person name="Hibbett D.S."/>
            <person name="Martin F."/>
        </authorList>
    </citation>
    <scope>NUCLEOTIDE SEQUENCE [LARGE SCALE GENOMIC DNA]</scope>
    <source>
        <strain evidence="5">F 1598</strain>
    </source>
</reference>
<gene>
    <name evidence="4" type="ORF">PILCRDRAFT_440081</name>
</gene>
<dbReference type="SUPFAM" id="SSF51735">
    <property type="entry name" value="NAD(P)-binding Rossmann-fold domains"/>
    <property type="match status" value="1"/>
</dbReference>
<feature type="domain" description="NAD-dependent epimerase/dehydratase" evidence="3">
    <location>
        <begin position="6"/>
        <end position="244"/>
    </location>
</feature>
<keyword evidence="1" id="KW-0560">Oxidoreductase</keyword>
<evidence type="ECO:0000313" key="5">
    <source>
        <dbReference type="Proteomes" id="UP000054166"/>
    </source>
</evidence>
<organism evidence="4 5">
    <name type="scientific">Piloderma croceum (strain F 1598)</name>
    <dbReference type="NCBI Taxonomy" id="765440"/>
    <lineage>
        <taxon>Eukaryota</taxon>
        <taxon>Fungi</taxon>
        <taxon>Dikarya</taxon>
        <taxon>Basidiomycota</taxon>
        <taxon>Agaricomycotina</taxon>
        <taxon>Agaricomycetes</taxon>
        <taxon>Agaricomycetidae</taxon>
        <taxon>Atheliales</taxon>
        <taxon>Atheliaceae</taxon>
        <taxon>Piloderma</taxon>
    </lineage>
</organism>
<name>A0A0C3FFY6_PILCF</name>
<protein>
    <recommendedName>
        <fullName evidence="3">NAD-dependent epimerase/dehydratase domain-containing protein</fullName>
    </recommendedName>
</protein>
<sequence>MSSELIFVTGASGFLGAHIVDQLLNKGYRVRAAARGAKVDFLKHLYAQHKDHFDAVNISDIATGEFPEALEGVDAVIHTASPLPDKASKDVILEGAVNGTVNIIRQAQKAGIKRLIVTSSIASVSNPQKSFTDKDWNPLTREEALKGTDMATYSVSKTLAERALWDFAAQHKELDITTLNPPFFYGPFAPGFTIPELNYGALTTDAYIYRLLDPAGSYPSSPYYIDVRDVARAHVAALTSPPESSVGRKRLLIASPYDSNFQGVVELIAAKRPELKNRLITSKPPVFPSYKLPVDLKRVEDVLDIKVDSYKKWEETILDAVDSLIELENTWKAKGYNIVIPKA</sequence>
<evidence type="ECO:0000259" key="3">
    <source>
        <dbReference type="Pfam" id="PF01370"/>
    </source>
</evidence>
<dbReference type="STRING" id="765440.A0A0C3FFY6"/>
<comment type="similarity">
    <text evidence="2">Belongs to the NAD(P)-dependent epimerase/dehydratase family. Dihydroflavonol-4-reductase subfamily.</text>
</comment>
<dbReference type="OrthoDB" id="2735536at2759"/>
<evidence type="ECO:0000256" key="2">
    <source>
        <dbReference type="ARBA" id="ARBA00023445"/>
    </source>
</evidence>
<dbReference type="InterPro" id="IPR050425">
    <property type="entry name" value="NAD(P)_dehydrat-like"/>
</dbReference>
<dbReference type="Gene3D" id="3.40.50.720">
    <property type="entry name" value="NAD(P)-binding Rossmann-like Domain"/>
    <property type="match status" value="1"/>
</dbReference>
<dbReference type="GO" id="GO:0016616">
    <property type="term" value="F:oxidoreductase activity, acting on the CH-OH group of donors, NAD or NADP as acceptor"/>
    <property type="evidence" value="ECO:0007669"/>
    <property type="project" value="TreeGrafter"/>
</dbReference>
<reference evidence="4 5" key="1">
    <citation type="submission" date="2014-04" db="EMBL/GenBank/DDBJ databases">
        <authorList>
            <consortium name="DOE Joint Genome Institute"/>
            <person name="Kuo A."/>
            <person name="Tarkka M."/>
            <person name="Buscot F."/>
            <person name="Kohler A."/>
            <person name="Nagy L.G."/>
            <person name="Floudas D."/>
            <person name="Copeland A."/>
            <person name="Barry K.W."/>
            <person name="Cichocki N."/>
            <person name="Veneault-Fourrey C."/>
            <person name="LaButti K."/>
            <person name="Lindquist E.A."/>
            <person name="Lipzen A."/>
            <person name="Lundell T."/>
            <person name="Morin E."/>
            <person name="Murat C."/>
            <person name="Sun H."/>
            <person name="Tunlid A."/>
            <person name="Henrissat B."/>
            <person name="Grigoriev I.V."/>
            <person name="Hibbett D.S."/>
            <person name="Martin F."/>
            <person name="Nordberg H.P."/>
            <person name="Cantor M.N."/>
            <person name="Hua S.X."/>
        </authorList>
    </citation>
    <scope>NUCLEOTIDE SEQUENCE [LARGE SCALE GENOMIC DNA]</scope>
    <source>
        <strain evidence="4 5">F 1598</strain>
    </source>
</reference>
<evidence type="ECO:0000313" key="4">
    <source>
        <dbReference type="EMBL" id="KIM83315.1"/>
    </source>
</evidence>
<dbReference type="Pfam" id="PF01370">
    <property type="entry name" value="Epimerase"/>
    <property type="match status" value="1"/>
</dbReference>
<dbReference type="EMBL" id="KN832991">
    <property type="protein sequence ID" value="KIM83315.1"/>
    <property type="molecule type" value="Genomic_DNA"/>
</dbReference>
<dbReference type="PANTHER" id="PTHR10366:SF564">
    <property type="entry name" value="STEROL-4-ALPHA-CARBOXYLATE 3-DEHYDROGENASE, DECARBOXYLATING"/>
    <property type="match status" value="1"/>
</dbReference>
<evidence type="ECO:0000256" key="1">
    <source>
        <dbReference type="ARBA" id="ARBA00023002"/>
    </source>
</evidence>
<dbReference type="AlphaFoldDB" id="A0A0C3FFY6"/>
<keyword evidence="5" id="KW-1185">Reference proteome</keyword>
<dbReference type="InParanoid" id="A0A0C3FFY6"/>
<dbReference type="InterPro" id="IPR036291">
    <property type="entry name" value="NAD(P)-bd_dom_sf"/>
</dbReference>
<accession>A0A0C3FFY6</accession>
<proteinExistence type="inferred from homology"/>
<dbReference type="Proteomes" id="UP000054166">
    <property type="component" value="Unassembled WGS sequence"/>
</dbReference>